<dbReference type="Pfam" id="PF00646">
    <property type="entry name" value="F-box"/>
    <property type="match status" value="1"/>
</dbReference>
<feature type="domain" description="KIB1-4 beta-propeller" evidence="2">
    <location>
        <begin position="15"/>
        <end position="243"/>
    </location>
</feature>
<dbReference type="InterPro" id="IPR011043">
    <property type="entry name" value="Gal_Oxase/kelch_b-propeller"/>
</dbReference>
<dbReference type="InterPro" id="IPR005174">
    <property type="entry name" value="KIB1-4_b-propeller"/>
</dbReference>
<gene>
    <name evidence="3" type="ORF">V6N11_042593</name>
</gene>
<dbReference type="InterPro" id="IPR001810">
    <property type="entry name" value="F-box_dom"/>
</dbReference>
<dbReference type="Pfam" id="PF03478">
    <property type="entry name" value="Beta-prop_KIB1-4"/>
    <property type="match status" value="2"/>
</dbReference>
<feature type="domain" description="KIB1-4 beta-propeller" evidence="2">
    <location>
        <begin position="376"/>
        <end position="596"/>
    </location>
</feature>
<dbReference type="Proteomes" id="UP001396334">
    <property type="component" value="Unassembled WGS sequence"/>
</dbReference>
<name>A0ABR2QWR8_9ROSI</name>
<dbReference type="PANTHER" id="PTHR33127:SF5">
    <property type="entry name" value="TRANSMEMBRANE PROTEIN"/>
    <property type="match status" value="1"/>
</dbReference>
<sequence length="641" mass="73594">MRRKTEHIKQVLRCGCHGWLVIVEDLGQCYLWNALTLESIQLPSLVLNQRIFSCVSSSPSSPGNLESLILIFFCRSSSFIFCRVGDQQWTEQRFTDSCDGNVCFFSNPTCCNGNLYAIVGINGGEEKLLVIHLNPLDGRLVVCFHESIPLYKDHSDFFGSYMVESCGDIFMIYLLFGGKLFLEVTGVEVFKLDFSTMEWSQVRSFKDRAVLLDVTWAYSYRVVNPETEGNRIYFTWSDRSIYEFHVEENTISVSLPNPDLKSPWCFPIWAMAPTCTRLINHEHTNDIMPYPEGDDEAEAHEAGLCRLPLEILSSIASCLMLHDYINFRRLNRTCRMVAPSVRIRELGRNSLPPLLMFCKRGEDKCKFTDPLQQVSYVMNNPNKLNDVRLCYSKQGWCLMVQSNAYPSMLLWNPFTKKTIPLPSSPYPNDAIIGCEFSCSPDSPDCAIRLMCYSAQYIFLDYLDVERGTWENQCCIEWKALKLSSSNNLVYHKGDLCFLDSKGTLTLCKPYLFMYEVQRPCGCDSFYQSFLLEANGKLLAVFLGFMGKWVRVFELGHFAGDWVEVDDVGDKTLYVSHMASFASTATEEEMKNTICFPRLWGSHLVYYSLSSRKYCCYGSGVVIQDFYNTKELLYSGWIEPRW</sequence>
<reference evidence="3 4" key="1">
    <citation type="journal article" date="2024" name="G3 (Bethesda)">
        <title>Genome assembly of Hibiscus sabdariffa L. provides insights into metabolisms of medicinal natural products.</title>
        <authorList>
            <person name="Kim T."/>
        </authorList>
    </citation>
    <scope>NUCLEOTIDE SEQUENCE [LARGE SCALE GENOMIC DNA]</scope>
    <source>
        <strain evidence="3">TK-2024</strain>
        <tissue evidence="3">Old leaves</tissue>
    </source>
</reference>
<evidence type="ECO:0000313" key="3">
    <source>
        <dbReference type="EMBL" id="KAK9005147.1"/>
    </source>
</evidence>
<feature type="domain" description="F-box" evidence="1">
    <location>
        <begin position="304"/>
        <end position="343"/>
    </location>
</feature>
<keyword evidence="4" id="KW-1185">Reference proteome</keyword>
<evidence type="ECO:0000259" key="1">
    <source>
        <dbReference type="Pfam" id="PF00646"/>
    </source>
</evidence>
<evidence type="ECO:0000313" key="4">
    <source>
        <dbReference type="Proteomes" id="UP001396334"/>
    </source>
</evidence>
<organism evidence="3 4">
    <name type="scientific">Hibiscus sabdariffa</name>
    <name type="common">roselle</name>
    <dbReference type="NCBI Taxonomy" id="183260"/>
    <lineage>
        <taxon>Eukaryota</taxon>
        <taxon>Viridiplantae</taxon>
        <taxon>Streptophyta</taxon>
        <taxon>Embryophyta</taxon>
        <taxon>Tracheophyta</taxon>
        <taxon>Spermatophyta</taxon>
        <taxon>Magnoliopsida</taxon>
        <taxon>eudicotyledons</taxon>
        <taxon>Gunneridae</taxon>
        <taxon>Pentapetalae</taxon>
        <taxon>rosids</taxon>
        <taxon>malvids</taxon>
        <taxon>Malvales</taxon>
        <taxon>Malvaceae</taxon>
        <taxon>Malvoideae</taxon>
        <taxon>Hibiscus</taxon>
    </lineage>
</organism>
<accession>A0ABR2QWR8</accession>
<comment type="caution">
    <text evidence="3">The sequence shown here is derived from an EMBL/GenBank/DDBJ whole genome shotgun (WGS) entry which is preliminary data.</text>
</comment>
<protein>
    <recommendedName>
        <fullName evidence="5">F-box domain-containing protein</fullName>
    </recommendedName>
</protein>
<dbReference type="PANTHER" id="PTHR33127">
    <property type="entry name" value="TRANSMEMBRANE PROTEIN"/>
    <property type="match status" value="1"/>
</dbReference>
<proteinExistence type="predicted"/>
<dbReference type="SUPFAM" id="SSF50965">
    <property type="entry name" value="Galactose oxidase, central domain"/>
    <property type="match status" value="1"/>
</dbReference>
<evidence type="ECO:0000259" key="2">
    <source>
        <dbReference type="Pfam" id="PF03478"/>
    </source>
</evidence>
<evidence type="ECO:0008006" key="5">
    <source>
        <dbReference type="Google" id="ProtNLM"/>
    </source>
</evidence>
<dbReference type="EMBL" id="JBBPBN010000030">
    <property type="protein sequence ID" value="KAK9005147.1"/>
    <property type="molecule type" value="Genomic_DNA"/>
</dbReference>